<evidence type="ECO:0000313" key="2">
    <source>
        <dbReference type="EMBL" id="OGF82019.1"/>
    </source>
</evidence>
<protein>
    <submittedName>
        <fullName evidence="2">Uncharacterized protein</fullName>
    </submittedName>
</protein>
<dbReference type="Gene3D" id="1.20.1280.290">
    <property type="match status" value="1"/>
</dbReference>
<comment type="caution">
    <text evidence="2">The sequence shown here is derived from an EMBL/GenBank/DDBJ whole genome shotgun (WGS) entry which is preliminary data.</text>
</comment>
<dbReference type="GO" id="GO:0016020">
    <property type="term" value="C:membrane"/>
    <property type="evidence" value="ECO:0007669"/>
    <property type="project" value="InterPro"/>
</dbReference>
<evidence type="ECO:0000313" key="3">
    <source>
        <dbReference type="Proteomes" id="UP000178046"/>
    </source>
</evidence>
<keyword evidence="1" id="KW-1133">Transmembrane helix</keyword>
<keyword evidence="1" id="KW-0472">Membrane</keyword>
<dbReference type="Pfam" id="PF03083">
    <property type="entry name" value="MtN3_slv"/>
    <property type="match status" value="1"/>
</dbReference>
<organism evidence="2 3">
    <name type="scientific">Candidatus Giovannonibacteria bacterium RIFCSPLOWO2_01_FULL_44_16</name>
    <dbReference type="NCBI Taxonomy" id="1798348"/>
    <lineage>
        <taxon>Bacteria</taxon>
        <taxon>Candidatus Giovannoniibacteriota</taxon>
    </lineage>
</organism>
<name>A0A1F5X291_9BACT</name>
<feature type="transmembrane region" description="Helical" evidence="1">
    <location>
        <begin position="38"/>
        <end position="58"/>
    </location>
</feature>
<reference evidence="2 3" key="1">
    <citation type="journal article" date="2016" name="Nat. Commun.">
        <title>Thousands of microbial genomes shed light on interconnected biogeochemical processes in an aquifer system.</title>
        <authorList>
            <person name="Anantharaman K."/>
            <person name="Brown C.T."/>
            <person name="Hug L.A."/>
            <person name="Sharon I."/>
            <person name="Castelle C.J."/>
            <person name="Probst A.J."/>
            <person name="Thomas B.C."/>
            <person name="Singh A."/>
            <person name="Wilkins M.J."/>
            <person name="Karaoz U."/>
            <person name="Brodie E.L."/>
            <person name="Williams K.H."/>
            <person name="Hubbard S.S."/>
            <person name="Banfield J.F."/>
        </authorList>
    </citation>
    <scope>NUCLEOTIDE SEQUENCE [LARGE SCALE GENOMIC DNA]</scope>
</reference>
<accession>A0A1F5X291</accession>
<gene>
    <name evidence="2" type="ORF">A2924_00245</name>
</gene>
<dbReference type="InterPro" id="IPR004316">
    <property type="entry name" value="SWEET_rpt"/>
</dbReference>
<sequence>MFEIIRWSTLLSTALMAGVGYSDQIRMIWTQHSTKGLSFWMVLIAFWSWLSYALYGYYSKDHKMFWPNLAGLVTISVILASFFIF</sequence>
<feature type="transmembrane region" description="Helical" evidence="1">
    <location>
        <begin position="65"/>
        <end position="84"/>
    </location>
</feature>
<evidence type="ECO:0000256" key="1">
    <source>
        <dbReference type="SAM" id="Phobius"/>
    </source>
</evidence>
<proteinExistence type="predicted"/>
<dbReference type="AlphaFoldDB" id="A0A1F5X291"/>
<dbReference type="Proteomes" id="UP000178046">
    <property type="component" value="Unassembled WGS sequence"/>
</dbReference>
<dbReference type="EMBL" id="MFIA01000033">
    <property type="protein sequence ID" value="OGF82019.1"/>
    <property type="molecule type" value="Genomic_DNA"/>
</dbReference>
<keyword evidence="1" id="KW-0812">Transmembrane</keyword>